<protein>
    <recommendedName>
        <fullName evidence="7">XPG N-terminal domain-containing protein</fullName>
    </recommendedName>
</protein>
<dbReference type="GO" id="GO:0017108">
    <property type="term" value="F:5'-flap endonuclease activity"/>
    <property type="evidence" value="ECO:0007669"/>
    <property type="project" value="TreeGrafter"/>
</dbReference>
<dbReference type="EMBL" id="MN739452">
    <property type="protein sequence ID" value="QHT05278.1"/>
    <property type="molecule type" value="Genomic_DNA"/>
</dbReference>
<evidence type="ECO:0000313" key="6">
    <source>
        <dbReference type="EMBL" id="QHT05278.1"/>
    </source>
</evidence>
<evidence type="ECO:0000259" key="5">
    <source>
        <dbReference type="SMART" id="SM00485"/>
    </source>
</evidence>
<evidence type="ECO:0000256" key="3">
    <source>
        <dbReference type="ARBA" id="ARBA00022842"/>
    </source>
</evidence>
<reference evidence="6" key="1">
    <citation type="journal article" date="2020" name="Nature">
        <title>Giant virus diversity and host interactions through global metagenomics.</title>
        <authorList>
            <person name="Schulz F."/>
            <person name="Roux S."/>
            <person name="Paez-Espino D."/>
            <person name="Jungbluth S."/>
            <person name="Walsh D.A."/>
            <person name="Denef V.J."/>
            <person name="McMahon K.D."/>
            <person name="Konstantinidis K.T."/>
            <person name="Eloe-Fadrosh E.A."/>
            <person name="Kyrpides N.C."/>
            <person name="Woyke T."/>
        </authorList>
    </citation>
    <scope>NUCLEOTIDE SEQUENCE</scope>
    <source>
        <strain evidence="6">GVMAG-M-3300021375-17</strain>
    </source>
</reference>
<dbReference type="PRINTS" id="PR00853">
    <property type="entry name" value="XPGRADSUPER"/>
</dbReference>
<accession>A0A6C0CKY8</accession>
<dbReference type="Gene3D" id="3.40.50.1010">
    <property type="entry name" value="5'-nuclease"/>
    <property type="match status" value="1"/>
</dbReference>
<keyword evidence="3" id="KW-0460">Magnesium</keyword>
<dbReference type="GO" id="GO:0046872">
    <property type="term" value="F:metal ion binding"/>
    <property type="evidence" value="ECO:0007669"/>
    <property type="project" value="UniProtKB-KW"/>
</dbReference>
<sequence length="325" mass="38401">MGIRGLNQYFKRNASPASISTVQLDSLKGKCIVVDISIYLYKFLETGKLFEGIYTFICQCLENGIQPIFIFDGKPPESKMTELMARYNRRITAYDKYYTIKEEFEKNADTMNDYEKQTLQKKMVAYKKRSTRIGNNHIIKAKALMKAMRVQYYEAFSEADSLCASFVKSGKAWACVSDDMDLFMYGCDRVLREWNIYKKTTVLYDFELLKKDINIQDTDTFQKIMLLTGNDYYHTHISIEKAIQLYNDYNSDNIYKNIKDFMNWLQEKQYIKESDLEKIKENLSLFDLPEEVQYIKDCYPKKSNYFSLDYKVMSDILSPYGYIFL</sequence>
<evidence type="ECO:0000259" key="4">
    <source>
        <dbReference type="SMART" id="SM00484"/>
    </source>
</evidence>
<keyword evidence="2" id="KW-0255">Endonuclease</keyword>
<dbReference type="SMART" id="SM00484">
    <property type="entry name" value="XPGI"/>
    <property type="match status" value="1"/>
</dbReference>
<feature type="domain" description="XPG-I" evidence="4">
    <location>
        <begin position="146"/>
        <end position="215"/>
    </location>
</feature>
<dbReference type="InterPro" id="IPR006086">
    <property type="entry name" value="XPG-I_dom"/>
</dbReference>
<dbReference type="InterPro" id="IPR029060">
    <property type="entry name" value="PIN-like_dom_sf"/>
</dbReference>
<dbReference type="PANTHER" id="PTHR11081:SF9">
    <property type="entry name" value="FLAP ENDONUCLEASE 1"/>
    <property type="match status" value="1"/>
</dbReference>
<dbReference type="InterPro" id="IPR006084">
    <property type="entry name" value="XPG/Rad2"/>
</dbReference>
<evidence type="ECO:0008006" key="7">
    <source>
        <dbReference type="Google" id="ProtNLM"/>
    </source>
</evidence>
<evidence type="ECO:0000256" key="1">
    <source>
        <dbReference type="ARBA" id="ARBA00022723"/>
    </source>
</evidence>
<dbReference type="PANTHER" id="PTHR11081">
    <property type="entry name" value="FLAP ENDONUCLEASE FAMILY MEMBER"/>
    <property type="match status" value="1"/>
</dbReference>
<name>A0A6C0CKY8_9ZZZZ</name>
<keyword evidence="2" id="KW-0378">Hydrolase</keyword>
<dbReference type="Pfam" id="PF00752">
    <property type="entry name" value="XPG_N"/>
    <property type="match status" value="1"/>
</dbReference>
<organism evidence="6">
    <name type="scientific">viral metagenome</name>
    <dbReference type="NCBI Taxonomy" id="1070528"/>
    <lineage>
        <taxon>unclassified sequences</taxon>
        <taxon>metagenomes</taxon>
        <taxon>organismal metagenomes</taxon>
    </lineage>
</organism>
<dbReference type="SMART" id="SM00485">
    <property type="entry name" value="XPGN"/>
    <property type="match status" value="1"/>
</dbReference>
<proteinExistence type="predicted"/>
<dbReference type="SUPFAM" id="SSF88723">
    <property type="entry name" value="PIN domain-like"/>
    <property type="match status" value="1"/>
</dbReference>
<keyword evidence="1" id="KW-0479">Metal-binding</keyword>
<feature type="domain" description="XPG N-terminal" evidence="5">
    <location>
        <begin position="1"/>
        <end position="93"/>
    </location>
</feature>
<dbReference type="InterPro" id="IPR006085">
    <property type="entry name" value="XPG_DNA_repair_N"/>
</dbReference>
<evidence type="ECO:0000256" key="2">
    <source>
        <dbReference type="ARBA" id="ARBA00022759"/>
    </source>
</evidence>
<dbReference type="AlphaFoldDB" id="A0A6C0CKY8"/>
<dbReference type="Pfam" id="PF00867">
    <property type="entry name" value="XPG_I"/>
    <property type="match status" value="1"/>
</dbReference>
<keyword evidence="2" id="KW-0540">Nuclease</keyword>